<dbReference type="RefSeq" id="WP_009156125.1">
    <property type="nucleotide sequence ID" value="NZ_CM001439.1"/>
</dbReference>
<feature type="compositionally biased region" description="Polar residues" evidence="1">
    <location>
        <begin position="351"/>
        <end position="362"/>
    </location>
</feature>
<dbReference type="AlphaFoldDB" id="H5XBW0"/>
<dbReference type="Proteomes" id="UP000004926">
    <property type="component" value="Chromosome"/>
</dbReference>
<accession>H5XBW0</accession>
<feature type="compositionally biased region" description="Low complexity" evidence="1">
    <location>
        <begin position="338"/>
        <end position="349"/>
    </location>
</feature>
<dbReference type="HOGENOM" id="CLU_074815_0_0_11"/>
<dbReference type="STRING" id="882083.SacmaDRAFT_4564"/>
<gene>
    <name evidence="2" type="ORF">SacmaDRAFT_4564</name>
</gene>
<feature type="region of interest" description="Disordered" evidence="1">
    <location>
        <begin position="327"/>
        <end position="368"/>
    </location>
</feature>
<reference evidence="2 3" key="1">
    <citation type="journal article" date="2012" name="Stand. Genomic Sci.">
        <title>Genome sequence of the ocean sediment bacterium Saccharomonospora marina type strain (XMU15(T)).</title>
        <authorList>
            <person name="Klenk H.P."/>
            <person name="Lu M."/>
            <person name="Lucas S."/>
            <person name="Lapidus A."/>
            <person name="Copeland A."/>
            <person name="Pitluck S."/>
            <person name="Goodwin L.A."/>
            <person name="Han C."/>
            <person name="Tapia R."/>
            <person name="Brambilla E.M."/>
            <person name="Potter G."/>
            <person name="Land M."/>
            <person name="Ivanova N."/>
            <person name="Rohde M."/>
            <person name="Goker M."/>
            <person name="Detter J.C."/>
            <person name="Li W.J."/>
            <person name="Kyrpides N.C."/>
            <person name="Woyke T."/>
        </authorList>
    </citation>
    <scope>NUCLEOTIDE SEQUENCE [LARGE SCALE GENOMIC DNA]</scope>
    <source>
        <strain evidence="2 3">XMU15</strain>
    </source>
</reference>
<dbReference type="EMBL" id="CM001439">
    <property type="protein sequence ID" value="EHR52747.1"/>
    <property type="molecule type" value="Genomic_DNA"/>
</dbReference>
<dbReference type="Pfam" id="PF08012">
    <property type="entry name" value="DUF1702"/>
    <property type="match status" value="1"/>
</dbReference>
<evidence type="ECO:0008006" key="4">
    <source>
        <dbReference type="Google" id="ProtNLM"/>
    </source>
</evidence>
<name>H5XBW0_9PSEU</name>
<dbReference type="OrthoDB" id="2530105at2"/>
<evidence type="ECO:0000313" key="2">
    <source>
        <dbReference type="EMBL" id="EHR52747.1"/>
    </source>
</evidence>
<dbReference type="eggNOG" id="ENOG502ZB82">
    <property type="taxonomic scope" value="Bacteria"/>
</dbReference>
<protein>
    <recommendedName>
        <fullName evidence="4">Enediyne biosynthesis protein</fullName>
    </recommendedName>
</protein>
<keyword evidence="3" id="KW-1185">Reference proteome</keyword>
<evidence type="ECO:0000313" key="3">
    <source>
        <dbReference type="Proteomes" id="UP000004926"/>
    </source>
</evidence>
<organism evidence="2 3">
    <name type="scientific">Saccharomonospora marina XMU15</name>
    <dbReference type="NCBI Taxonomy" id="882083"/>
    <lineage>
        <taxon>Bacteria</taxon>
        <taxon>Bacillati</taxon>
        <taxon>Actinomycetota</taxon>
        <taxon>Actinomycetes</taxon>
        <taxon>Pseudonocardiales</taxon>
        <taxon>Pseudonocardiaceae</taxon>
        <taxon>Saccharomonospora</taxon>
    </lineage>
</organism>
<proteinExistence type="predicted"/>
<evidence type="ECO:0000256" key="1">
    <source>
        <dbReference type="SAM" id="MobiDB-lite"/>
    </source>
</evidence>
<sequence>MPSFLGAMRQYLLAPRLSAVTLADRDLPGAASPSAQRLEAIPQAVVCGFEWGMAARDLWEVERRLELVEVEHRGFAYEGAAMAFTVRDVMAGGRGRRTERLLRGPGARHLLLAYIGIGFAMARLPRPLWRHVIPDLDGMRYHPTMSWLAVDGYGFDLAYFKTRLYVGGQRVPAPYPFQGAPDYFPRAVDQGIGRALWFIHGGDPSGVVAAVNAFDEARRADLWSGVGLAATFAGGCEADGLAAVRDAAGSHRSQLALGAVFAITARHAAGFVAAHSRLGTEVFTGLSVEQAVALADRTESNPVEPTTAEPLYEQWRSRIRAHFLETASRDNSKAAKQATGRTATARLLANSPGSVSGPQRYSTNDRKS</sequence>
<dbReference type="InterPro" id="IPR012964">
    <property type="entry name" value="DUF1702"/>
</dbReference>